<dbReference type="Pfam" id="PF12554">
    <property type="entry name" value="MOZART1"/>
    <property type="match status" value="1"/>
</dbReference>
<feature type="compositionally biased region" description="Basic and acidic residues" evidence="5">
    <location>
        <begin position="1084"/>
        <end position="1105"/>
    </location>
</feature>
<dbReference type="EMBL" id="CP144746">
    <property type="protein sequence ID" value="WVZ61101.1"/>
    <property type="molecule type" value="Genomic_DNA"/>
</dbReference>
<evidence type="ECO:0000313" key="8">
    <source>
        <dbReference type="Proteomes" id="UP001341281"/>
    </source>
</evidence>
<feature type="repeat" description="PPR" evidence="4">
    <location>
        <begin position="395"/>
        <end position="429"/>
    </location>
</feature>
<dbReference type="SMART" id="SM00463">
    <property type="entry name" value="SMR"/>
    <property type="match status" value="1"/>
</dbReference>
<feature type="repeat" description="PPR" evidence="4">
    <location>
        <begin position="326"/>
        <end position="360"/>
    </location>
</feature>
<feature type="compositionally biased region" description="Basic and acidic residues" evidence="5">
    <location>
        <begin position="1043"/>
        <end position="1058"/>
    </location>
</feature>
<dbReference type="InterPro" id="IPR046830">
    <property type="entry name" value="Calmod_bind_M"/>
</dbReference>
<dbReference type="NCBIfam" id="TIGR00756">
    <property type="entry name" value="PPR"/>
    <property type="match status" value="7"/>
</dbReference>
<dbReference type="Pfam" id="PF20452">
    <property type="entry name" value="Calmod_bind_C"/>
    <property type="match status" value="1"/>
</dbReference>
<dbReference type="Pfam" id="PF01535">
    <property type="entry name" value="PPR"/>
    <property type="match status" value="1"/>
</dbReference>
<dbReference type="GO" id="GO:0000931">
    <property type="term" value="C:gamma-tubulin ring complex"/>
    <property type="evidence" value="ECO:0007669"/>
    <property type="project" value="InterPro"/>
</dbReference>
<feature type="repeat" description="PPR" evidence="4">
    <location>
        <begin position="536"/>
        <end position="570"/>
    </location>
</feature>
<evidence type="ECO:0000256" key="1">
    <source>
        <dbReference type="ARBA" id="ARBA00007626"/>
    </source>
</evidence>
<proteinExistence type="inferred from homology"/>
<dbReference type="InterPro" id="IPR046829">
    <property type="entry name" value="Calmod_bind_C"/>
</dbReference>
<feature type="repeat" description="PPR" evidence="4">
    <location>
        <begin position="256"/>
        <end position="290"/>
    </location>
</feature>
<dbReference type="PANTHER" id="PTHR47447">
    <property type="entry name" value="OS03G0856100 PROTEIN"/>
    <property type="match status" value="1"/>
</dbReference>
<dbReference type="Proteomes" id="UP001341281">
    <property type="component" value="Chromosome 02"/>
</dbReference>
<feature type="repeat" description="PPR" evidence="4">
    <location>
        <begin position="430"/>
        <end position="464"/>
    </location>
</feature>
<protein>
    <recommendedName>
        <fullName evidence="6">Smr domain-containing protein</fullName>
    </recommendedName>
</protein>
<feature type="region of interest" description="Disordered" evidence="5">
    <location>
        <begin position="1016"/>
        <end position="1139"/>
    </location>
</feature>
<dbReference type="InterPro" id="IPR002625">
    <property type="entry name" value="Smr_dom"/>
</dbReference>
<sequence>MALVTTATVASSSCHCDLLLFPAARRSWRGQRRSLGGAGARLAVLERAGGGLAVLERAGAARREEVVPAANGGGRSSYEVESLIERLSNLPPRGSIARCLETARHRLTLQDFAAVYREFSRRGDWQRSLRLFKYMQRQSWCRPDEHIHAIVIGVLGRQGPALLDKCLEVFHDLPAEARTALSYTSLIAAYARNALHEEARALLDQMKAAGVAPTAATYNTVLAACARAADPPVPFDMLLGLFAEMRHDVSPSVRPDLTTYNTLLAAAAVRALADQSEMLLRTMLEAGVSPDTVSYRHIVDAFASAGNLPRVAELFSEMAATGHTPDASAYLGLMEAHTRVGATADAVAVLRQMQADGCAPTAASYRVLLDLYGRQGRFDGVRELFREMRTAVPPDTATYNVLFRVFGDGGFFKEVVELFHDMLHTGVEPDMVTCENVMAACGRGGLHEEAREVLEYMTREGMVPTADAYTGLIEALGHAAMYEEAYVAFNMMTEIGSLPTIETYNALAKAYAKGGLFQEAEAIFSRMSNNAGIQRNKDSFDALIEAYCQGAQLDDAVKAYMEMRKSRFNPDERSLEGVLYAYCIAGVIDESKEQFEELQSSVAVPSIIAYCMMLSLYARNDRWTDAYDLLEEMKTNRASSTHQVIASLIKGEYDDSSNWQMVEYALEKSTLEGCDYSLRFFNALLDVLWWFGQKARAARVLDQAVQFGLFPELYRDTKLVWSLDVHRMSVGGALVAVSVWLNKLYDRLIEDEDLPQLASVVVLRGEMEKSTITRGLPTAKVVYSFLNDTLSASFHFPKWNKGRIICLKSQLKKLQSAIDSPNGSATAGFVPMTNSHLPSPGSKIYTREGQVDNGTSHLPDEPLLEEKESELLALPACSVLEPGSNHLPEMEMEAAAAKQAKESLELAFQMSQILDSGLDRHTLSLLMALCDRGANPEALAALVRELSCAAPPTAAAAAPASSVSNGTAAPAPSTASLFPSALRRAVKDRMEPMRSFRSQELWRNLERSMKTRPLKKVGPGFEWTGRSGPPICPHWPTSGSISRETEGEKHFQGSERMRAVWPVRRSVRSSRGIDAVGEPEPEPSGDRGEAWRPEMSQKRQPEERGGGAGAGIGAGEPGGGSSSSSSSLPHRPGEPKRQRIALRDVITEVIRNTNIEKFLMALEPLIRRVVKEEIESAFANHASMMARSVADTVPCTSKNLRLEFMTKLSLPIFTGAKIEGEGSLGITIALVDALTRQVIASSKDSPIKVEIVVLEGDFESGDDDDWTAQEFTNNIVKEREGKRPLISGDVFIALVGGVGTVGELSFTDNSSWTRSRKFRLGARTEDGCFNGIRVREAKTESFVVKDHRGELYKKHHPPFLEDEVWRLEKIGKDGAFHKRLNRERICSVKDFLTLLNLDAPRLRKILGGGMSTKMWEATVEHAKTCVLTDKVHHYYPDSLNKTGVVFNVVGEVRGLISDKFVCVDDLTEKEKAEARAAVKQAYEHWKNVYTCDNETFVENPSQAFNIRSPSLHENQYGQFPMQVSTDGFSLSHSTIPSPDIFSMEPSDALETCLLETEESNDNQFQSVLPPVGGHEVPQESQTLDKFSNSLVYEDCPGQPPFVESYYRSVDPSISFDTQDLGAALKGFIATISKPKAYRGWRTLSYVLGKN</sequence>
<organism evidence="7 8">
    <name type="scientific">Paspalum notatum var. saurae</name>
    <dbReference type="NCBI Taxonomy" id="547442"/>
    <lineage>
        <taxon>Eukaryota</taxon>
        <taxon>Viridiplantae</taxon>
        <taxon>Streptophyta</taxon>
        <taxon>Embryophyta</taxon>
        <taxon>Tracheophyta</taxon>
        <taxon>Spermatophyta</taxon>
        <taxon>Magnoliopsida</taxon>
        <taxon>Liliopsida</taxon>
        <taxon>Poales</taxon>
        <taxon>Poaceae</taxon>
        <taxon>PACMAD clade</taxon>
        <taxon>Panicoideae</taxon>
        <taxon>Andropogonodae</taxon>
        <taxon>Paspaleae</taxon>
        <taxon>Paspalinae</taxon>
        <taxon>Paspalum</taxon>
    </lineage>
</organism>
<gene>
    <name evidence="7" type="ORF">U9M48_011025</name>
</gene>
<dbReference type="Pfam" id="PF07887">
    <property type="entry name" value="Calmodulin_bind"/>
    <property type="match status" value="1"/>
</dbReference>
<feature type="domain" description="Smr" evidence="6">
    <location>
        <begin position="723"/>
        <end position="812"/>
    </location>
</feature>
<dbReference type="InterPro" id="IPR046831">
    <property type="entry name" value="Calmodulin_bind_N"/>
</dbReference>
<keyword evidence="3" id="KW-0809">Transit peptide</keyword>
<keyword evidence="2" id="KW-0677">Repeat</keyword>
<dbReference type="Gene3D" id="1.25.40.10">
    <property type="entry name" value="Tetratricopeptide repeat domain"/>
    <property type="match status" value="5"/>
</dbReference>
<reference evidence="7 8" key="1">
    <citation type="submission" date="2024-02" db="EMBL/GenBank/DDBJ databases">
        <title>High-quality chromosome-scale genome assembly of Pensacola bahiagrass (Paspalum notatum Flugge var. saurae).</title>
        <authorList>
            <person name="Vega J.M."/>
            <person name="Podio M."/>
            <person name="Orjuela J."/>
            <person name="Siena L.A."/>
            <person name="Pessino S.C."/>
            <person name="Combes M.C."/>
            <person name="Mariac C."/>
            <person name="Albertini E."/>
            <person name="Pupilli F."/>
            <person name="Ortiz J.P.A."/>
            <person name="Leblanc O."/>
        </authorList>
    </citation>
    <scope>NUCLEOTIDE SEQUENCE [LARGE SCALE GENOMIC DNA]</scope>
    <source>
        <strain evidence="7">R1</strain>
        <tissue evidence="7">Leaf</tissue>
    </source>
</reference>
<comment type="similarity">
    <text evidence="1">Belongs to the PPR family. P subfamily.</text>
</comment>
<feature type="compositionally biased region" description="Gly residues" evidence="5">
    <location>
        <begin position="1106"/>
        <end position="1121"/>
    </location>
</feature>
<feature type="repeat" description="PPR" evidence="4">
    <location>
        <begin position="500"/>
        <end position="530"/>
    </location>
</feature>
<dbReference type="Pfam" id="PF13812">
    <property type="entry name" value="PPR_3"/>
    <property type="match status" value="1"/>
</dbReference>
<dbReference type="PANTHER" id="PTHR47447:SF24">
    <property type="entry name" value="PENTATRICOPEPTIDE REPEAT-CONTAINING PROTEIN"/>
    <property type="match status" value="1"/>
</dbReference>
<dbReference type="PROSITE" id="PS50828">
    <property type="entry name" value="SMR"/>
    <property type="match status" value="1"/>
</dbReference>
<dbReference type="GO" id="GO:0033566">
    <property type="term" value="P:gamma-tubulin complex localization"/>
    <property type="evidence" value="ECO:0007669"/>
    <property type="project" value="InterPro"/>
</dbReference>
<evidence type="ECO:0000256" key="2">
    <source>
        <dbReference type="ARBA" id="ARBA00022737"/>
    </source>
</evidence>
<dbReference type="InterPro" id="IPR011990">
    <property type="entry name" value="TPR-like_helical_dom_sf"/>
</dbReference>
<dbReference type="InterPro" id="IPR002885">
    <property type="entry name" value="PPR_rpt"/>
</dbReference>
<evidence type="ECO:0000259" key="6">
    <source>
        <dbReference type="PROSITE" id="PS50828"/>
    </source>
</evidence>
<evidence type="ECO:0000313" key="7">
    <source>
        <dbReference type="EMBL" id="WVZ61101.1"/>
    </source>
</evidence>
<dbReference type="InterPro" id="IPR033443">
    <property type="entry name" value="PROP1-like_PPR_dom"/>
</dbReference>
<feature type="repeat" description="PPR" evidence="4">
    <location>
        <begin position="361"/>
        <end position="391"/>
    </location>
</feature>
<keyword evidence="8" id="KW-1185">Reference proteome</keyword>
<name>A0AAQ3WGQ7_PASNO</name>
<feature type="repeat" description="PPR" evidence="4">
    <location>
        <begin position="606"/>
        <end position="640"/>
    </location>
</feature>
<dbReference type="InterPro" id="IPR022214">
    <property type="entry name" value="MZT1"/>
</dbReference>
<dbReference type="Pfam" id="PF20451">
    <property type="entry name" value="Calmod_bind_M"/>
    <property type="match status" value="1"/>
</dbReference>
<evidence type="ECO:0000256" key="4">
    <source>
        <dbReference type="PROSITE-ProRule" id="PRU00708"/>
    </source>
</evidence>
<evidence type="ECO:0000256" key="3">
    <source>
        <dbReference type="ARBA" id="ARBA00022946"/>
    </source>
</evidence>
<dbReference type="PROSITE" id="PS51375">
    <property type="entry name" value="PPR"/>
    <property type="match status" value="10"/>
</dbReference>
<accession>A0AAQ3WGQ7</accession>
<dbReference type="Pfam" id="PF17177">
    <property type="entry name" value="PPR_long"/>
    <property type="match status" value="2"/>
</dbReference>
<evidence type="ECO:0000256" key="5">
    <source>
        <dbReference type="SAM" id="MobiDB-lite"/>
    </source>
</evidence>
<feature type="repeat" description="PPR" evidence="4">
    <location>
        <begin position="179"/>
        <end position="213"/>
    </location>
</feature>
<feature type="repeat" description="PPR" evidence="4">
    <location>
        <begin position="291"/>
        <end position="325"/>
    </location>
</feature>